<dbReference type="Gene3D" id="3.40.50.300">
    <property type="entry name" value="P-loop containing nucleotide triphosphate hydrolases"/>
    <property type="match status" value="2"/>
</dbReference>
<feature type="region of interest" description="Disordered" evidence="9">
    <location>
        <begin position="102"/>
        <end position="132"/>
    </location>
</feature>
<dbReference type="SMART" id="SM00487">
    <property type="entry name" value="DEXDc"/>
    <property type="match status" value="1"/>
</dbReference>
<comment type="subcellular location">
    <subcellularLocation>
        <location evidence="8">Nucleus</location>
    </subcellularLocation>
</comment>
<dbReference type="Pfam" id="PF09382">
    <property type="entry name" value="RQC"/>
    <property type="match status" value="1"/>
</dbReference>
<dbReference type="CDD" id="cd17920">
    <property type="entry name" value="DEXHc_RecQ"/>
    <property type="match status" value="1"/>
</dbReference>
<organism evidence="13">
    <name type="scientific">Octopus bimaculoides</name>
    <name type="common">California two-spotted octopus</name>
    <dbReference type="NCBI Taxonomy" id="37653"/>
    <lineage>
        <taxon>Eukaryota</taxon>
        <taxon>Metazoa</taxon>
        <taxon>Spiralia</taxon>
        <taxon>Lophotrochozoa</taxon>
        <taxon>Mollusca</taxon>
        <taxon>Cephalopoda</taxon>
        <taxon>Coleoidea</taxon>
        <taxon>Octopodiformes</taxon>
        <taxon>Octopoda</taxon>
        <taxon>Incirrata</taxon>
        <taxon>Octopodidae</taxon>
        <taxon>Octopus</taxon>
    </lineage>
</organism>
<dbReference type="GO" id="GO:0000723">
    <property type="term" value="P:telomere maintenance"/>
    <property type="evidence" value="ECO:0007669"/>
    <property type="project" value="TreeGrafter"/>
</dbReference>
<dbReference type="InterPro" id="IPR018982">
    <property type="entry name" value="RQC_domain"/>
</dbReference>
<dbReference type="NCBIfam" id="TIGR00614">
    <property type="entry name" value="recQ_fam"/>
    <property type="match status" value="1"/>
</dbReference>
<dbReference type="Pfam" id="PF00270">
    <property type="entry name" value="DEAD"/>
    <property type="match status" value="1"/>
</dbReference>
<dbReference type="GO" id="GO:0016887">
    <property type="term" value="F:ATP hydrolysis activity"/>
    <property type="evidence" value="ECO:0007669"/>
    <property type="project" value="RHEA"/>
</dbReference>
<evidence type="ECO:0000256" key="6">
    <source>
        <dbReference type="ARBA" id="ARBA00022840"/>
    </source>
</evidence>
<dbReference type="Gene3D" id="1.10.10.10">
    <property type="entry name" value="Winged helix-like DNA-binding domain superfamily/Winged helix DNA-binding domain"/>
    <property type="match status" value="1"/>
</dbReference>
<name>A0A0L8HYN3_OCTBM</name>
<dbReference type="CDD" id="cd18794">
    <property type="entry name" value="SF2_C_RecQ"/>
    <property type="match status" value="1"/>
</dbReference>
<evidence type="ECO:0000256" key="2">
    <source>
        <dbReference type="ARBA" id="ARBA00005446"/>
    </source>
</evidence>
<dbReference type="FunFam" id="3.40.50.300:FF:001389">
    <property type="entry name" value="ATP-dependent DNA helicase RecQ"/>
    <property type="match status" value="1"/>
</dbReference>
<dbReference type="Pfam" id="PF00271">
    <property type="entry name" value="Helicase_C"/>
    <property type="match status" value="1"/>
</dbReference>
<keyword evidence="5 8" id="KW-0347">Helicase</keyword>
<evidence type="ECO:0000256" key="9">
    <source>
        <dbReference type="SAM" id="MobiDB-lite"/>
    </source>
</evidence>
<dbReference type="GO" id="GO:0043138">
    <property type="term" value="F:3'-5' DNA helicase activity"/>
    <property type="evidence" value="ECO:0007669"/>
    <property type="project" value="UniProtKB-EC"/>
</dbReference>
<dbReference type="InterPro" id="IPR014001">
    <property type="entry name" value="Helicase_ATP-bd"/>
</dbReference>
<dbReference type="InterPro" id="IPR027417">
    <property type="entry name" value="P-loop_NTPase"/>
</dbReference>
<dbReference type="InterPro" id="IPR001650">
    <property type="entry name" value="Helicase_C-like"/>
</dbReference>
<dbReference type="GO" id="GO:0005654">
    <property type="term" value="C:nucleoplasm"/>
    <property type="evidence" value="ECO:0007669"/>
    <property type="project" value="TreeGrafter"/>
</dbReference>
<dbReference type="PANTHER" id="PTHR13710:SF120">
    <property type="entry name" value="BIFUNCTIONAL 3'-5' EXONUCLEASE_ATP-DEPENDENT HELICASE WRN"/>
    <property type="match status" value="1"/>
</dbReference>
<comment type="catalytic activity">
    <reaction evidence="8">
        <text>ATP + H2O = ADP + phosphate + H(+)</text>
        <dbReference type="Rhea" id="RHEA:13065"/>
        <dbReference type="ChEBI" id="CHEBI:15377"/>
        <dbReference type="ChEBI" id="CHEBI:15378"/>
        <dbReference type="ChEBI" id="CHEBI:30616"/>
        <dbReference type="ChEBI" id="CHEBI:43474"/>
        <dbReference type="ChEBI" id="CHEBI:456216"/>
    </reaction>
</comment>
<feature type="domain" description="HRDC" evidence="10">
    <location>
        <begin position="783"/>
        <end position="824"/>
    </location>
</feature>
<evidence type="ECO:0000259" key="12">
    <source>
        <dbReference type="PROSITE" id="PS51194"/>
    </source>
</evidence>
<dbReference type="InterPro" id="IPR036390">
    <property type="entry name" value="WH_DNA-bd_sf"/>
</dbReference>
<dbReference type="PROSITE" id="PS51192">
    <property type="entry name" value="HELICASE_ATP_BIND_1"/>
    <property type="match status" value="1"/>
</dbReference>
<evidence type="ECO:0000256" key="4">
    <source>
        <dbReference type="ARBA" id="ARBA00022801"/>
    </source>
</evidence>
<dbReference type="GO" id="GO:0000724">
    <property type="term" value="P:double-strand break repair via homologous recombination"/>
    <property type="evidence" value="ECO:0007669"/>
    <property type="project" value="TreeGrafter"/>
</dbReference>
<reference evidence="13" key="1">
    <citation type="submission" date="2015-07" db="EMBL/GenBank/DDBJ databases">
        <title>MeaNS - Measles Nucleotide Surveillance Program.</title>
        <authorList>
            <person name="Tran T."/>
            <person name="Druce J."/>
        </authorList>
    </citation>
    <scope>NUCLEOTIDE SEQUENCE</scope>
    <source>
        <strain evidence="13">UCB-OBI-ISO-001</strain>
        <tissue evidence="13">Gonad</tissue>
    </source>
</reference>
<dbReference type="GO" id="GO:0009378">
    <property type="term" value="F:four-way junction helicase activity"/>
    <property type="evidence" value="ECO:0007669"/>
    <property type="project" value="TreeGrafter"/>
</dbReference>
<dbReference type="SMART" id="SM00490">
    <property type="entry name" value="HELICc"/>
    <property type="match status" value="1"/>
</dbReference>
<dbReference type="PANTHER" id="PTHR13710">
    <property type="entry name" value="DNA HELICASE RECQ FAMILY MEMBER"/>
    <property type="match status" value="1"/>
</dbReference>
<evidence type="ECO:0000259" key="11">
    <source>
        <dbReference type="PROSITE" id="PS51192"/>
    </source>
</evidence>
<evidence type="ECO:0000256" key="7">
    <source>
        <dbReference type="ARBA" id="ARBA00034617"/>
    </source>
</evidence>
<dbReference type="OrthoDB" id="10261556at2759"/>
<proteinExistence type="inferred from homology"/>
<evidence type="ECO:0000256" key="5">
    <source>
        <dbReference type="ARBA" id="ARBA00022806"/>
    </source>
</evidence>
<keyword evidence="3 8" id="KW-0547">Nucleotide-binding</keyword>
<dbReference type="EC" id="5.6.2.4" evidence="8"/>
<keyword evidence="6 8" id="KW-0067">ATP-binding</keyword>
<dbReference type="InterPro" id="IPR036388">
    <property type="entry name" value="WH-like_DNA-bd_sf"/>
</dbReference>
<sequence>MFSGSVHERSCHLRDLVGKFVSQLQRLNEHELEEDCRNDYSSGGVLSSMLDMVIMKVNDMNDVLSDLIQQEQVTASLSALLESQVEDSDISFELGLEEELKNELENPVESQETSPPTEICGSSDSDDEFDDLDDGNHDILLKALEAAEAEETFSNNENDQSVEEDPEQPLDHKYLQTLKKYFGYSKFRSMQWKIINAILNLKRDNCVVMPTGHGKSLCYQFPSVFTGRTSIVISPLLSLMQDQVLALNTANIPACCIDSSQINVRLTIDRLFSGEYRLLYITPEYATLNTQLIERLHEKIGIDVIAIDEAHCVSQWGHDFRKAYRKLGKLRLNLPQIPVVALTATATPDVMKDICKNLKLVQPIVICTGFNRPNLFLSVSRKSGNPRADLESLMVRKNNSYDFDSSTIIYCPTKKATDEICSVIQGFGISCRTYHAGMSDKARKESHKKFINNEIQVVVATIAFGMGIDKPDIRTVIHYGAPRDIESYYQEIGRAGRDGLPSLCKAFHTPADFNIHRFFVKDINNKAFQSHKLKMLSKMESYLNTTSCRRQILLDHFEDKNASTIGGGENCCDNCHRRLDNKRRHQFLESSNQLHTLKIPDFSKPRDYGQEAFYFMEAVEMMHGYCGIMTIALFLMASADKKVQRYSSDPNYGIGKYKTKKFWAAFGRALVCEGYMEEVSGKNNFWITISISQKGKSWLKQAKKDKEYKLELMPTEAMIAEEKVYIRKPVSCSTPTPSSSSSFDFDKYSHAKPSVLPNQPSTAAAAPIVTVWPSVPAVDERVEALQIKLYQQISKARNEFAQEYDLLPHAIASNKILLDIVRIR</sequence>
<dbReference type="GO" id="GO:0005737">
    <property type="term" value="C:cytoplasm"/>
    <property type="evidence" value="ECO:0007669"/>
    <property type="project" value="TreeGrafter"/>
</dbReference>
<accession>A0A0L8HYN3</accession>
<dbReference type="GO" id="GO:0003676">
    <property type="term" value="F:nucleic acid binding"/>
    <property type="evidence" value="ECO:0007669"/>
    <property type="project" value="InterPro"/>
</dbReference>
<keyword evidence="8" id="KW-0539">Nucleus</keyword>
<feature type="domain" description="Helicase C-terminal" evidence="12">
    <location>
        <begin position="389"/>
        <end position="539"/>
    </location>
</feature>
<dbReference type="GO" id="GO:0006260">
    <property type="term" value="P:DNA replication"/>
    <property type="evidence" value="ECO:0007669"/>
    <property type="project" value="InterPro"/>
</dbReference>
<dbReference type="PROSITE" id="PS51194">
    <property type="entry name" value="HELICASE_CTER"/>
    <property type="match status" value="1"/>
</dbReference>
<evidence type="ECO:0000256" key="1">
    <source>
        <dbReference type="ARBA" id="ARBA00001947"/>
    </source>
</evidence>
<dbReference type="InterPro" id="IPR004589">
    <property type="entry name" value="DNA_helicase_ATP-dep_RecQ"/>
</dbReference>
<dbReference type="AlphaFoldDB" id="A0A0L8HYN3"/>
<dbReference type="InterPro" id="IPR011545">
    <property type="entry name" value="DEAD/DEAH_box_helicase_dom"/>
</dbReference>
<protein>
    <recommendedName>
        <fullName evidence="8">ATP-dependent DNA helicase</fullName>
        <ecNumber evidence="8">5.6.2.4</ecNumber>
    </recommendedName>
</protein>
<dbReference type="PROSITE" id="PS50967">
    <property type="entry name" value="HRDC"/>
    <property type="match status" value="1"/>
</dbReference>
<dbReference type="SMART" id="SM00956">
    <property type="entry name" value="RQC"/>
    <property type="match status" value="1"/>
</dbReference>
<dbReference type="GO" id="GO:0005694">
    <property type="term" value="C:chromosome"/>
    <property type="evidence" value="ECO:0007669"/>
    <property type="project" value="TreeGrafter"/>
</dbReference>
<feature type="domain" description="Helicase ATP-binding" evidence="11">
    <location>
        <begin position="196"/>
        <end position="364"/>
    </location>
</feature>
<dbReference type="InterPro" id="IPR002121">
    <property type="entry name" value="HRDC_dom"/>
</dbReference>
<evidence type="ECO:0000256" key="8">
    <source>
        <dbReference type="RuleBase" id="RU364117"/>
    </source>
</evidence>
<dbReference type="STRING" id="37653.A0A0L8HYN3"/>
<dbReference type="EMBL" id="KQ416995">
    <property type="protein sequence ID" value="KOF94289.1"/>
    <property type="molecule type" value="Genomic_DNA"/>
</dbReference>
<dbReference type="GO" id="GO:0005524">
    <property type="term" value="F:ATP binding"/>
    <property type="evidence" value="ECO:0007669"/>
    <property type="project" value="UniProtKB-KW"/>
</dbReference>
<evidence type="ECO:0000313" key="13">
    <source>
        <dbReference type="EMBL" id="KOF94289.1"/>
    </source>
</evidence>
<comment type="cofactor">
    <cofactor evidence="1">
        <name>Zn(2+)</name>
        <dbReference type="ChEBI" id="CHEBI:29105"/>
    </cofactor>
</comment>
<dbReference type="SUPFAM" id="SSF46785">
    <property type="entry name" value="Winged helix' DNA-binding domain"/>
    <property type="match status" value="1"/>
</dbReference>
<dbReference type="InterPro" id="IPR032284">
    <property type="entry name" value="RecQ_Zn-bd"/>
</dbReference>
<evidence type="ECO:0000259" key="10">
    <source>
        <dbReference type="PROSITE" id="PS50967"/>
    </source>
</evidence>
<feature type="region of interest" description="Disordered" evidence="9">
    <location>
        <begin position="150"/>
        <end position="169"/>
    </location>
</feature>
<evidence type="ECO:0000256" key="3">
    <source>
        <dbReference type="ARBA" id="ARBA00022741"/>
    </source>
</evidence>
<gene>
    <name evidence="13" type="ORF">OCBIM_22002197mg</name>
</gene>
<dbReference type="Pfam" id="PF16124">
    <property type="entry name" value="RecQ_Zn_bind"/>
    <property type="match status" value="1"/>
</dbReference>
<keyword evidence="4 8" id="KW-0378">Hydrolase</keyword>
<comment type="similarity">
    <text evidence="2 8">Belongs to the helicase family. RecQ subfamily.</text>
</comment>
<dbReference type="SUPFAM" id="SSF52540">
    <property type="entry name" value="P-loop containing nucleoside triphosphate hydrolases"/>
    <property type="match status" value="2"/>
</dbReference>
<comment type="catalytic activity">
    <reaction evidence="7 8">
        <text>Couples ATP hydrolysis with the unwinding of duplex DNA by translocating in the 3'-5' direction.</text>
        <dbReference type="EC" id="5.6.2.4"/>
    </reaction>
</comment>